<dbReference type="Proteomes" id="UP001183607">
    <property type="component" value="Unassembled WGS sequence"/>
</dbReference>
<name>A0ABD5EB13_9ACTN</name>
<dbReference type="RefSeq" id="WP_311677523.1">
    <property type="nucleotide sequence ID" value="NZ_JAVRER010000049.1"/>
</dbReference>
<organism evidence="2 3">
    <name type="scientific">Streptomyces evansiae</name>
    <dbReference type="NCBI Taxonomy" id="3075535"/>
    <lineage>
        <taxon>Bacteria</taxon>
        <taxon>Bacillati</taxon>
        <taxon>Actinomycetota</taxon>
        <taxon>Actinomycetes</taxon>
        <taxon>Kitasatosporales</taxon>
        <taxon>Streptomycetaceae</taxon>
        <taxon>Streptomyces</taxon>
    </lineage>
</organism>
<gene>
    <name evidence="2" type="ORF">RM574_24270</name>
</gene>
<evidence type="ECO:0000313" key="2">
    <source>
        <dbReference type="EMBL" id="MDT0418604.1"/>
    </source>
</evidence>
<protein>
    <recommendedName>
        <fullName evidence="4">Nucleopolyhedrovirus P10 family protein</fullName>
    </recommendedName>
</protein>
<evidence type="ECO:0008006" key="4">
    <source>
        <dbReference type="Google" id="ProtNLM"/>
    </source>
</evidence>
<reference evidence="3" key="1">
    <citation type="submission" date="2023-07" db="EMBL/GenBank/DDBJ databases">
        <title>30 novel species of actinomycetes from the DSMZ collection.</title>
        <authorList>
            <person name="Nouioui I."/>
        </authorList>
    </citation>
    <scope>NUCLEOTIDE SEQUENCE [LARGE SCALE GENOMIC DNA]</scope>
    <source>
        <strain evidence="3">DSM 41982</strain>
    </source>
</reference>
<comment type="caution">
    <text evidence="2">The sequence shown here is derived from an EMBL/GenBank/DDBJ whole genome shotgun (WGS) entry which is preliminary data.</text>
</comment>
<evidence type="ECO:0000256" key="1">
    <source>
        <dbReference type="SAM" id="MobiDB-lite"/>
    </source>
</evidence>
<dbReference type="AlphaFoldDB" id="A0ABD5EB13"/>
<dbReference type="EMBL" id="JAVRER010000049">
    <property type="protein sequence ID" value="MDT0418604.1"/>
    <property type="molecule type" value="Genomic_DNA"/>
</dbReference>
<sequence length="238" mass="23436">MTERRWDRTVRDQLALGRLLPLAGAPGGAWLTESAASAALRRTGEGVPGAELVKVSFTAAGEEGAAPGGGFPAPATAPPPGPLVLTATCGVHARGALTEVTDALRAALARTARDGLGLDVAAVDLRVAELLDEAPEPAPRAEEASGEDTEPGGGGEEAAVGRAVLAVPGVAGLARRFGTGGRAVRLGTAADGARAVRVELTASGGRPLPGTVGAVREAAAGVLGAGTDVAVLVTGWRG</sequence>
<feature type="region of interest" description="Disordered" evidence="1">
    <location>
        <begin position="133"/>
        <end position="156"/>
    </location>
</feature>
<proteinExistence type="predicted"/>
<accession>A0ABD5EB13</accession>
<evidence type="ECO:0000313" key="3">
    <source>
        <dbReference type="Proteomes" id="UP001183607"/>
    </source>
</evidence>